<reference evidence="2 3" key="2">
    <citation type="journal article" date="2011" name="PLoS Genet.">
        <title>Caenorhabditis briggsae recombinant inbred line genotypes reveal inter-strain incompatibility and the evolution of recombination.</title>
        <authorList>
            <person name="Ross J.A."/>
            <person name="Koboldt D.C."/>
            <person name="Staisch J.E."/>
            <person name="Chamberlin H.M."/>
            <person name="Gupta B.P."/>
            <person name="Miller R.D."/>
            <person name="Baird S.E."/>
            <person name="Haag E.S."/>
        </authorList>
    </citation>
    <scope>NUCLEOTIDE SEQUENCE [LARGE SCALE GENOMIC DNA]</scope>
    <source>
        <strain evidence="2 3">AF16</strain>
    </source>
</reference>
<name>A8XXH1_CAEBR</name>
<dbReference type="GeneID" id="8582365"/>
<proteinExistence type="predicted"/>
<dbReference type="InParanoid" id="A8XXH1"/>
<feature type="compositionally biased region" description="Basic and acidic residues" evidence="1">
    <location>
        <begin position="97"/>
        <end position="116"/>
    </location>
</feature>
<evidence type="ECO:0000256" key="1">
    <source>
        <dbReference type="SAM" id="MobiDB-lite"/>
    </source>
</evidence>
<dbReference type="KEGG" id="cbr:CBG_20277"/>
<dbReference type="CTD" id="8582365"/>
<dbReference type="EMBL" id="HE601190">
    <property type="protein sequence ID" value="CAP37317.1"/>
    <property type="molecule type" value="Genomic_DNA"/>
</dbReference>
<organism evidence="2 3">
    <name type="scientific">Caenorhabditis briggsae</name>
    <dbReference type="NCBI Taxonomy" id="6238"/>
    <lineage>
        <taxon>Eukaryota</taxon>
        <taxon>Metazoa</taxon>
        <taxon>Ecdysozoa</taxon>
        <taxon>Nematoda</taxon>
        <taxon>Chromadorea</taxon>
        <taxon>Rhabditida</taxon>
        <taxon>Rhabditina</taxon>
        <taxon>Rhabditomorpha</taxon>
        <taxon>Rhabditoidea</taxon>
        <taxon>Rhabditidae</taxon>
        <taxon>Peloderinae</taxon>
        <taxon>Caenorhabditis</taxon>
    </lineage>
</organism>
<dbReference type="HOGENOM" id="CLU_1185943_0_0_1"/>
<evidence type="ECO:0000313" key="3">
    <source>
        <dbReference type="Proteomes" id="UP000008549"/>
    </source>
</evidence>
<protein>
    <submittedName>
        <fullName evidence="2">Protein CBG20277</fullName>
    </submittedName>
</protein>
<feature type="compositionally biased region" description="Basic and acidic residues" evidence="1">
    <location>
        <begin position="147"/>
        <end position="208"/>
    </location>
</feature>
<feature type="region of interest" description="Disordered" evidence="1">
    <location>
        <begin position="1"/>
        <end position="40"/>
    </location>
</feature>
<feature type="region of interest" description="Disordered" evidence="1">
    <location>
        <begin position="136"/>
        <end position="219"/>
    </location>
</feature>
<feature type="compositionally biased region" description="Basic and acidic residues" evidence="1">
    <location>
        <begin position="8"/>
        <end position="27"/>
    </location>
</feature>
<evidence type="ECO:0000313" key="2">
    <source>
        <dbReference type="EMBL" id="CAP37317.1"/>
    </source>
</evidence>
<dbReference type="AlphaFoldDB" id="A8XXH1"/>
<dbReference type="Proteomes" id="UP000008549">
    <property type="component" value="Unassembled WGS sequence"/>
</dbReference>
<reference evidence="2 3" key="1">
    <citation type="journal article" date="2003" name="PLoS Biol.">
        <title>The genome sequence of Caenorhabditis briggsae: a platform for comparative genomics.</title>
        <authorList>
            <person name="Stein L.D."/>
            <person name="Bao Z."/>
            <person name="Blasiar D."/>
            <person name="Blumenthal T."/>
            <person name="Brent M.R."/>
            <person name="Chen N."/>
            <person name="Chinwalla A."/>
            <person name="Clarke L."/>
            <person name="Clee C."/>
            <person name="Coghlan A."/>
            <person name="Coulson A."/>
            <person name="D'Eustachio P."/>
            <person name="Fitch D.H."/>
            <person name="Fulton L.A."/>
            <person name="Fulton R.E."/>
            <person name="Griffiths-Jones S."/>
            <person name="Harris T.W."/>
            <person name="Hillier L.W."/>
            <person name="Kamath R."/>
            <person name="Kuwabara P.E."/>
            <person name="Mardis E.R."/>
            <person name="Marra M.A."/>
            <person name="Miner T.L."/>
            <person name="Minx P."/>
            <person name="Mullikin J.C."/>
            <person name="Plumb R.W."/>
            <person name="Rogers J."/>
            <person name="Schein J.E."/>
            <person name="Sohrmann M."/>
            <person name="Spieth J."/>
            <person name="Stajich J.E."/>
            <person name="Wei C."/>
            <person name="Willey D."/>
            <person name="Wilson R.K."/>
            <person name="Durbin R."/>
            <person name="Waterston R.H."/>
        </authorList>
    </citation>
    <scope>NUCLEOTIDE SEQUENCE [LARGE SCALE GENOMIC DNA]</scope>
    <source>
        <strain evidence="2 3">AF16</strain>
    </source>
</reference>
<gene>
    <name evidence="2" type="ORF">CBG20277</name>
    <name evidence="2" type="ORF">CBG_20277</name>
</gene>
<keyword evidence="3" id="KW-1185">Reference proteome</keyword>
<feature type="region of interest" description="Disordered" evidence="1">
    <location>
        <begin position="55"/>
        <end position="117"/>
    </location>
</feature>
<sequence>MTEPASENSKEKEESNVQDKKANDCRKSQGPPMRLLSNTSNLNKCENENWVFLIGPTTPKKDTMLTSGKKPPLKKHDPKKAGEGACGFGFQTKTNRRIQEEPCPRKDPPLLKHEDTSDSQINLDEAQVLLHQEFRPRKDPPQPQLSHSKDTSHIQDQLKARLHQEFRPRKDPPQMHPDDTREFESQPQQREVHLHQDFRPRKDPPCQEHHHHNMSQSHYGSITDSWSNFVIDVH</sequence>
<dbReference type="RefSeq" id="XP_002640370.1">
    <property type="nucleotide sequence ID" value="XM_002640324.1"/>
</dbReference>
<accession>A8XXH1</accession>